<dbReference type="Pfam" id="PF13478">
    <property type="entry name" value="XdhC_C"/>
    <property type="match status" value="1"/>
</dbReference>
<dbReference type="AlphaFoldDB" id="A0A3S0HYL2"/>
<reference evidence="2 3" key="1">
    <citation type="submission" date="2018-12" db="EMBL/GenBank/DDBJ databases">
        <authorList>
            <person name="Yang Y."/>
        </authorList>
    </citation>
    <scope>NUCLEOTIDE SEQUENCE [LARGE SCALE GENOMIC DNA]</scope>
    <source>
        <strain evidence="2 3">L-25-5w-1</strain>
    </source>
</reference>
<dbReference type="Gene3D" id="3.40.50.720">
    <property type="entry name" value="NAD(P)-binding Rossmann-like Domain"/>
    <property type="match status" value="1"/>
</dbReference>
<dbReference type="EMBL" id="RXMA01000006">
    <property type="protein sequence ID" value="RTR21580.1"/>
    <property type="molecule type" value="Genomic_DNA"/>
</dbReference>
<proteinExistence type="predicted"/>
<dbReference type="InterPro" id="IPR027051">
    <property type="entry name" value="XdhC_Rossmann_dom"/>
</dbReference>
<feature type="domain" description="XdhC Rossmann" evidence="1">
    <location>
        <begin position="86"/>
        <end position="227"/>
    </location>
</feature>
<comment type="caution">
    <text evidence="2">The sequence shown here is derived from an EMBL/GenBank/DDBJ whole genome shotgun (WGS) entry which is preliminary data.</text>
</comment>
<evidence type="ECO:0000313" key="2">
    <source>
        <dbReference type="EMBL" id="RTR21580.1"/>
    </source>
</evidence>
<dbReference type="Proteomes" id="UP000277007">
    <property type="component" value="Unassembled WGS sequence"/>
</dbReference>
<evidence type="ECO:0000313" key="3">
    <source>
        <dbReference type="Proteomes" id="UP000277007"/>
    </source>
</evidence>
<gene>
    <name evidence="2" type="ORF">EJ903_09290</name>
</gene>
<dbReference type="OrthoDB" id="9815497at2"/>
<protein>
    <submittedName>
        <fullName evidence="2">Xanthine dehydrogenase</fullName>
    </submittedName>
</protein>
<dbReference type="PANTHER" id="PTHR30388">
    <property type="entry name" value="ALDEHYDE OXIDOREDUCTASE MOLYBDENUM COFACTOR ASSEMBLY PROTEIN"/>
    <property type="match status" value="1"/>
</dbReference>
<dbReference type="InterPro" id="IPR052698">
    <property type="entry name" value="MoCofactor_Util/Proc"/>
</dbReference>
<keyword evidence="3" id="KW-1185">Reference proteome</keyword>
<name>A0A3S0HYL2_9PROT</name>
<sequence>MKRDIFDRLVAAKAAATPVALVTDLTSGLQSLVFEDAVHGGFGLEAEMLDEVRRRIRQDRSGLLTDPQDEDGFRLFVHVHNPAMRLLIVGAVHIAQALAPLAVLSGYDVTVIDPRGAFATPARFPNITLNHDWPDEALTALSPDVRTAIVTLSHDPKLDDPALIAALRSPAFYVGALGSKRTHALRLDRLRDEGLSEAQVKRIRGPVGLSIGAVTPAEIALSILGQITCVRRGENHPC</sequence>
<organism evidence="2 3">
    <name type="scientific">Azospirillum griseum</name>
    <dbReference type="NCBI Taxonomy" id="2496639"/>
    <lineage>
        <taxon>Bacteria</taxon>
        <taxon>Pseudomonadati</taxon>
        <taxon>Pseudomonadota</taxon>
        <taxon>Alphaproteobacteria</taxon>
        <taxon>Rhodospirillales</taxon>
        <taxon>Azospirillaceae</taxon>
        <taxon>Azospirillum</taxon>
    </lineage>
</organism>
<accession>A0A3S0HYL2</accession>
<dbReference type="PANTHER" id="PTHR30388:SF4">
    <property type="entry name" value="MOLYBDENUM COFACTOR INSERTION CHAPERONE PAOD"/>
    <property type="match status" value="1"/>
</dbReference>
<evidence type="ECO:0000259" key="1">
    <source>
        <dbReference type="Pfam" id="PF13478"/>
    </source>
</evidence>
<dbReference type="RefSeq" id="WP_126614389.1">
    <property type="nucleotide sequence ID" value="NZ_JBHUCY010000003.1"/>
</dbReference>